<dbReference type="Proteomes" id="UP000261660">
    <property type="component" value="Unplaced"/>
</dbReference>
<evidence type="ECO:0000256" key="5">
    <source>
        <dbReference type="ARBA" id="ARBA00059947"/>
    </source>
</evidence>
<dbReference type="STRING" id="56723.ENSLBEP00000023807"/>
<dbReference type="GO" id="GO:0006357">
    <property type="term" value="P:regulation of transcription by RNA polymerase II"/>
    <property type="evidence" value="ECO:0007669"/>
    <property type="project" value="TreeGrafter"/>
</dbReference>
<accession>A0A3Q3FUU2</accession>
<dbReference type="PANTHER" id="PTHR10816">
    <property type="entry name" value="MYELIN TRANSCRIPTION FACTOR 1-RELATED"/>
    <property type="match status" value="1"/>
</dbReference>
<dbReference type="Pfam" id="PF11261">
    <property type="entry name" value="IRF-2BP1_2"/>
    <property type="match status" value="1"/>
</dbReference>
<evidence type="ECO:0000256" key="1">
    <source>
        <dbReference type="ARBA" id="ARBA00004123"/>
    </source>
</evidence>
<dbReference type="Ensembl" id="ENSLBET00000025049.1">
    <property type="protein sequence ID" value="ENSLBEP00000023807.1"/>
    <property type="gene ID" value="ENSLBEG00000018246.1"/>
</dbReference>
<evidence type="ECO:0000313" key="10">
    <source>
        <dbReference type="Ensembl" id="ENSLBEP00000023807.1"/>
    </source>
</evidence>
<reference evidence="10" key="1">
    <citation type="submission" date="2025-08" db="UniProtKB">
        <authorList>
            <consortium name="Ensembl"/>
        </authorList>
    </citation>
    <scope>IDENTIFICATION</scope>
</reference>
<feature type="region of interest" description="Disordered" evidence="6">
    <location>
        <begin position="244"/>
        <end position="269"/>
    </location>
</feature>
<comment type="function">
    <text evidence="5">Acts as a transcriptional repressor.</text>
</comment>
<feature type="domain" description="Interferon regulatory factor 2-binding protein 1/2-like zinc finger" evidence="7">
    <location>
        <begin position="10"/>
        <end position="61"/>
    </location>
</feature>
<comment type="subcellular location">
    <subcellularLocation>
        <location evidence="1">Nucleus</location>
    </subcellularLocation>
</comment>
<protein>
    <submittedName>
        <fullName evidence="10">Interferon regulatory factor 2 binding protein-like</fullName>
    </submittedName>
</protein>
<dbReference type="GO" id="GO:0005634">
    <property type="term" value="C:nucleus"/>
    <property type="evidence" value="ECO:0007669"/>
    <property type="project" value="UniProtKB-SubCell"/>
</dbReference>
<keyword evidence="3" id="KW-0678">Repressor</keyword>
<dbReference type="InterPro" id="IPR022750">
    <property type="entry name" value="IRF-2BP1_2-like_Znf"/>
</dbReference>
<evidence type="ECO:0000259" key="8">
    <source>
        <dbReference type="Pfam" id="PF25454"/>
    </source>
</evidence>
<dbReference type="FunFam" id="1.10.10.1580:FF:000001">
    <property type="entry name" value="interferon regulatory factor 2-binding protein 2"/>
    <property type="match status" value="1"/>
</dbReference>
<evidence type="ECO:0000259" key="9">
    <source>
        <dbReference type="Pfam" id="PF25457"/>
    </source>
</evidence>
<dbReference type="InterPro" id="IPR057414">
    <property type="entry name" value="Zf-C3HC4_IRF-2BP1_2"/>
</dbReference>
<organism evidence="10 11">
    <name type="scientific">Labrus bergylta</name>
    <name type="common">ballan wrasse</name>
    <dbReference type="NCBI Taxonomy" id="56723"/>
    <lineage>
        <taxon>Eukaryota</taxon>
        <taxon>Metazoa</taxon>
        <taxon>Chordata</taxon>
        <taxon>Craniata</taxon>
        <taxon>Vertebrata</taxon>
        <taxon>Euteleostomi</taxon>
        <taxon>Actinopterygii</taxon>
        <taxon>Neopterygii</taxon>
        <taxon>Teleostei</taxon>
        <taxon>Neoteleostei</taxon>
        <taxon>Acanthomorphata</taxon>
        <taxon>Eupercaria</taxon>
        <taxon>Labriformes</taxon>
        <taxon>Labridae</taxon>
        <taxon>Labrus</taxon>
    </lineage>
</organism>
<feature type="region of interest" description="Disordered" evidence="6">
    <location>
        <begin position="304"/>
        <end position="355"/>
    </location>
</feature>
<dbReference type="SUPFAM" id="SSF57850">
    <property type="entry name" value="RING/U-box"/>
    <property type="match status" value="1"/>
</dbReference>
<evidence type="ECO:0000256" key="6">
    <source>
        <dbReference type="SAM" id="MobiDB-lite"/>
    </source>
</evidence>
<name>A0A3Q3FUU2_9LABR</name>
<feature type="compositionally biased region" description="Polar residues" evidence="6">
    <location>
        <begin position="341"/>
        <end position="355"/>
    </location>
</feature>
<evidence type="ECO:0000256" key="3">
    <source>
        <dbReference type="ARBA" id="ARBA00022491"/>
    </source>
</evidence>
<dbReference type="GeneTree" id="ENSGT00940000162596"/>
<dbReference type="InterPro" id="IPR058682">
    <property type="entry name" value="IRF-2BP1/2-like_M"/>
</dbReference>
<comment type="similarity">
    <text evidence="2">Belongs to the IRF2BP family.</text>
</comment>
<feature type="domain" description="Interferon regulatory factor 2-binding protein 1/2-like C3HC4 zinc finger" evidence="8">
    <location>
        <begin position="354"/>
        <end position="430"/>
    </location>
</feature>
<dbReference type="Pfam" id="PF25457">
    <property type="entry name" value="IRF-2BP1_2_M"/>
    <property type="match status" value="1"/>
</dbReference>
<feature type="region of interest" description="Disordered" evidence="6">
    <location>
        <begin position="57"/>
        <end position="154"/>
    </location>
</feature>
<proteinExistence type="inferred from homology"/>
<evidence type="ECO:0000256" key="2">
    <source>
        <dbReference type="ARBA" id="ARBA00010802"/>
    </source>
</evidence>
<dbReference type="Pfam" id="PF25454">
    <property type="entry name" value="zf-C3HC4_IRF-2BP1_2"/>
    <property type="match status" value="1"/>
</dbReference>
<evidence type="ECO:0000256" key="4">
    <source>
        <dbReference type="ARBA" id="ARBA00023242"/>
    </source>
</evidence>
<keyword evidence="4" id="KW-0539">Nucleus</keyword>
<dbReference type="GO" id="GO:0003714">
    <property type="term" value="F:transcription corepressor activity"/>
    <property type="evidence" value="ECO:0007669"/>
    <property type="project" value="TreeGrafter"/>
</dbReference>
<dbReference type="Gene3D" id="1.10.10.1580">
    <property type="entry name" value="Interferon regulatory factor 2-binding protein"/>
    <property type="match status" value="1"/>
</dbReference>
<evidence type="ECO:0000313" key="11">
    <source>
        <dbReference type="Proteomes" id="UP000261660"/>
    </source>
</evidence>
<reference evidence="10" key="2">
    <citation type="submission" date="2025-09" db="UniProtKB">
        <authorList>
            <consortium name="Ensembl"/>
        </authorList>
    </citation>
    <scope>IDENTIFICATION</scope>
</reference>
<dbReference type="PANTHER" id="PTHR10816:SF19">
    <property type="entry name" value="PROTEIN INTERACTING WITH TTK69 AND SIN3A, ISOFORM D"/>
    <property type="match status" value="1"/>
</dbReference>
<feature type="domain" description="IRF-2BP1/2-like middle" evidence="9">
    <location>
        <begin position="156"/>
        <end position="249"/>
    </location>
</feature>
<feature type="compositionally biased region" description="Pro residues" evidence="6">
    <location>
        <begin position="64"/>
        <end position="75"/>
    </location>
</feature>
<dbReference type="InParanoid" id="A0A3Q3FUU2"/>
<sequence length="444" mass="48153">MWSPQVTWSRRQSCYLCDLPRMSWAMIWDFTEPVCRGCVNYEGADRVEVVIETARDLKRAHGGPPAPGPPAPGPPQIAAIKTVKDPDAPGKSQFSTDRISAARLDHIRTNGPTGVRPEDGPPDLNAQSPTSRTRGGAGLVPNPGQTPQDRDVKDLKDLKDRQRNSEVLVELTESLRNRHEDWTQRPQPVRDTLLTLCACTPFDVRFKKEHALLGRVLAFDAVSKPGPEHELKIYIEYPSGSGTVDQDLLPQPHADRSLPPLPPLSLQTWSNCQTSTADSSALPLSGHSPGNARMSAADTLVNAHSPNKVRDSSPPSGSGQRRIGDLGQSRSAEAADEAHAQTVSESPVASSGPLSCSACTERLEDTHFVQCPSVPGHKFCFPCSRDHIKGQEGTEGGVGGEVYCPSGDRCPLLGSHVPWAFMQGEINTILGGEEEVRVKRERDT</sequence>
<evidence type="ECO:0000259" key="7">
    <source>
        <dbReference type="Pfam" id="PF11261"/>
    </source>
</evidence>
<dbReference type="InterPro" id="IPR044882">
    <property type="entry name" value="I2BP1/2_C3HC4-RING_sf"/>
</dbReference>
<keyword evidence="11" id="KW-1185">Reference proteome</keyword>
<dbReference type="AlphaFoldDB" id="A0A3Q3FUU2"/>